<organism evidence="12 13">
    <name type="scientific">Adineta ricciae</name>
    <name type="common">Rotifer</name>
    <dbReference type="NCBI Taxonomy" id="249248"/>
    <lineage>
        <taxon>Eukaryota</taxon>
        <taxon>Metazoa</taxon>
        <taxon>Spiralia</taxon>
        <taxon>Gnathifera</taxon>
        <taxon>Rotifera</taxon>
        <taxon>Eurotatoria</taxon>
        <taxon>Bdelloidea</taxon>
        <taxon>Adinetida</taxon>
        <taxon>Adinetidae</taxon>
        <taxon>Adineta</taxon>
    </lineage>
</organism>
<dbReference type="InterPro" id="IPR023827">
    <property type="entry name" value="Peptidase_S8_Asp-AS"/>
</dbReference>
<dbReference type="OrthoDB" id="206201at2759"/>
<dbReference type="GO" id="GO:0016020">
    <property type="term" value="C:membrane"/>
    <property type="evidence" value="ECO:0007669"/>
    <property type="project" value="InterPro"/>
</dbReference>
<evidence type="ECO:0000313" key="12">
    <source>
        <dbReference type="EMBL" id="CAF1174353.1"/>
    </source>
</evidence>
<sequence length="1040" mass="110307">MGDTHLNFTDVSRNPSSPIAQQSSVTDGSHHGRKYQPNANEEKTPWMQRPGNKRLVIGVSVVVAIIIIILIIVLPAVLTKKSGSDAAGGSTSQTTPQPYISKCQSTMSKAFAKTVKLPSVNDPRPKVKMAPAPERIGNNVLVKRAYLVEFASDSTDKNHARTITRSLRLSNAIDPSTVTIRRSIQTSLFSGVSFSIDQDHPIEAVENIEGAVAIHPIYTYSRPKPVKTFDYNELYNTGSDTINSYNLTGVRHIHDIYKNFGAGVKVAVIDTGVYYLHPALGGCFGTGCKVEFGYDLVGNSYTDDNPVFMPDADPLDPCPDGSHGTHVAGIIAANSTGITDISFSSYVPFIGVAPQATLGAYRVFGCSSSAPSDAITEAIYRAHNDGADVINLSLGGPGPYSGSAEGLAIQRVTDAGGTNPFRFSFMTPKGDNSFLVYVVVAAGNSGRGGFQTTGDIANEPSSLSTCSVDNKYNLLMNSSVIIGPDNTKILYQPGTNYGGWRSITNSTIVVNDPTGLNSNDGCNGPSVTIMGAVVLFHFQDSDECDTGTRCNKASVQGAIGCLIYNANNIAGSSNIPSGSISLIDGLNIILTVAANSSAMYMFTDRLEPVTISTGGTVSDFSSIGPSGDLFLKPRLCGIGGSVYSTISPIAAAAVNFTRAYAVYSGTSMASPYLAGTLALFLASLGNPAPSTVSGVAGNGICRPSFSMAMNIFQSTAQTVNNYGSSVLSSTLQQGAGLVDIRRTIAATTMLSPSELSLNDSVRIASSYTVKVINIGTTAASYVVTHGGAALGTPKNGNYDQLLLVPSYSANYANVTIVPSKFVLQPEQSLNITLRFTPPTGLNTTLLPFYSGFIYVTNQNNGDVVHLPYAGVVGDYSSARIIVRTASSTVVTRITSQSGVYISDTQQAALNATLGIRLILVAAWSTRLFIAEAISVNDTSLPGQNQSLGILKDEAYNTFVYISDISRNTAVETQTFSDSYQLLWYGSVCAAKSIKNCTTTTVSRLPRGQYRLRFSALKHFGNISNPNDYDVYRSPSFLLTY</sequence>
<dbReference type="PANTHER" id="PTHR43806">
    <property type="entry name" value="PEPTIDASE S8"/>
    <property type="match status" value="1"/>
</dbReference>
<keyword evidence="2 7" id="KW-0645">Protease</keyword>
<dbReference type="InterPro" id="IPR015500">
    <property type="entry name" value="Peptidase_S8_subtilisin-rel"/>
</dbReference>
<evidence type="ECO:0000256" key="4">
    <source>
        <dbReference type="ARBA" id="ARBA00022801"/>
    </source>
</evidence>
<comment type="similarity">
    <text evidence="1 7">Belongs to the peptidase S8 family.</text>
</comment>
<dbReference type="InterPro" id="IPR050131">
    <property type="entry name" value="Peptidase_S8_subtilisin-like"/>
</dbReference>
<evidence type="ECO:0000256" key="7">
    <source>
        <dbReference type="PROSITE-ProRule" id="PRU01240"/>
    </source>
</evidence>
<dbReference type="InterPro" id="IPR000209">
    <property type="entry name" value="Peptidase_S8/S53_dom"/>
</dbReference>
<feature type="compositionally biased region" description="Polar residues" evidence="8">
    <location>
        <begin position="1"/>
        <end position="27"/>
    </location>
</feature>
<evidence type="ECO:0000256" key="1">
    <source>
        <dbReference type="ARBA" id="ARBA00011073"/>
    </source>
</evidence>
<keyword evidence="9" id="KW-1133">Transmembrane helix</keyword>
<dbReference type="InterPro" id="IPR036852">
    <property type="entry name" value="Peptidase_S8/S53_dom_sf"/>
</dbReference>
<dbReference type="Proteomes" id="UP000663852">
    <property type="component" value="Unassembled WGS sequence"/>
</dbReference>
<comment type="caution">
    <text evidence="12">The sequence shown here is derived from an EMBL/GenBank/DDBJ whole genome shotgun (WGS) entry which is preliminary data.</text>
</comment>
<gene>
    <name evidence="12" type="ORF">EDS130_LOCUS23875</name>
</gene>
<dbReference type="EMBL" id="CAJNOJ010000132">
    <property type="protein sequence ID" value="CAF1174353.1"/>
    <property type="molecule type" value="Genomic_DNA"/>
</dbReference>
<evidence type="ECO:0000256" key="8">
    <source>
        <dbReference type="SAM" id="MobiDB-lite"/>
    </source>
</evidence>
<dbReference type="Gene3D" id="3.50.30.30">
    <property type="match status" value="1"/>
</dbReference>
<feature type="domain" description="C5a peptidase/Subtilisin-like protease SBT2-like Fn3-like" evidence="11">
    <location>
        <begin position="757"/>
        <end position="868"/>
    </location>
</feature>
<evidence type="ECO:0000256" key="5">
    <source>
        <dbReference type="ARBA" id="ARBA00022825"/>
    </source>
</evidence>
<keyword evidence="3" id="KW-0732">Signal</keyword>
<dbReference type="InterPro" id="IPR022398">
    <property type="entry name" value="Peptidase_S8_His-AS"/>
</dbReference>
<evidence type="ECO:0000313" key="13">
    <source>
        <dbReference type="Proteomes" id="UP000663852"/>
    </source>
</evidence>
<feature type="domain" description="Peptidase S8/S53" evidence="10">
    <location>
        <begin position="261"/>
        <end position="692"/>
    </location>
</feature>
<dbReference type="SUPFAM" id="SSF52743">
    <property type="entry name" value="Subtilisin-like"/>
    <property type="match status" value="1"/>
</dbReference>
<dbReference type="GO" id="GO:0004252">
    <property type="term" value="F:serine-type endopeptidase activity"/>
    <property type="evidence" value="ECO:0007669"/>
    <property type="project" value="UniProtKB-UniRule"/>
</dbReference>
<evidence type="ECO:0000256" key="2">
    <source>
        <dbReference type="ARBA" id="ARBA00022670"/>
    </source>
</evidence>
<evidence type="ECO:0000256" key="3">
    <source>
        <dbReference type="ARBA" id="ARBA00022729"/>
    </source>
</evidence>
<feature type="region of interest" description="Disordered" evidence="8">
    <location>
        <begin position="1"/>
        <end position="46"/>
    </location>
</feature>
<keyword evidence="9" id="KW-0472">Membrane</keyword>
<evidence type="ECO:0000259" key="11">
    <source>
        <dbReference type="Pfam" id="PF06280"/>
    </source>
</evidence>
<feature type="transmembrane region" description="Helical" evidence="9">
    <location>
        <begin position="55"/>
        <end position="78"/>
    </location>
</feature>
<protein>
    <recommendedName>
        <fullName evidence="14">Peptidase S8/S53 domain-containing protein</fullName>
    </recommendedName>
</protein>
<accession>A0A814UEZ1</accession>
<evidence type="ECO:0000256" key="6">
    <source>
        <dbReference type="PIRSR" id="PIRSR615500-1"/>
    </source>
</evidence>
<dbReference type="GO" id="GO:0006508">
    <property type="term" value="P:proteolysis"/>
    <property type="evidence" value="ECO:0007669"/>
    <property type="project" value="UniProtKB-KW"/>
</dbReference>
<dbReference type="PROSITE" id="PS00137">
    <property type="entry name" value="SUBTILASE_HIS"/>
    <property type="match status" value="1"/>
</dbReference>
<evidence type="ECO:0008006" key="14">
    <source>
        <dbReference type="Google" id="ProtNLM"/>
    </source>
</evidence>
<feature type="active site" description="Charge relay system" evidence="6 7">
    <location>
        <position position="270"/>
    </location>
</feature>
<feature type="active site" description="Charge relay system" evidence="6 7">
    <location>
        <position position="323"/>
    </location>
</feature>
<evidence type="ECO:0000256" key="9">
    <source>
        <dbReference type="SAM" id="Phobius"/>
    </source>
</evidence>
<dbReference type="PROSITE" id="PS51892">
    <property type="entry name" value="SUBTILASE"/>
    <property type="match status" value="1"/>
</dbReference>
<evidence type="ECO:0000259" key="10">
    <source>
        <dbReference type="Pfam" id="PF00082"/>
    </source>
</evidence>
<name>A0A814UEZ1_ADIRI</name>
<dbReference type="Pfam" id="PF00082">
    <property type="entry name" value="Peptidase_S8"/>
    <property type="match status" value="1"/>
</dbReference>
<keyword evidence="9" id="KW-0812">Transmembrane</keyword>
<dbReference type="PANTHER" id="PTHR43806:SF66">
    <property type="entry name" value="SERIN ENDOPEPTIDASE"/>
    <property type="match status" value="1"/>
</dbReference>
<reference evidence="12" key="1">
    <citation type="submission" date="2021-02" db="EMBL/GenBank/DDBJ databases">
        <authorList>
            <person name="Nowell W R."/>
        </authorList>
    </citation>
    <scope>NUCLEOTIDE SEQUENCE</scope>
</reference>
<dbReference type="PROSITE" id="PS00136">
    <property type="entry name" value="SUBTILASE_ASP"/>
    <property type="match status" value="1"/>
</dbReference>
<keyword evidence="4 7" id="KW-0378">Hydrolase</keyword>
<dbReference type="PRINTS" id="PR00723">
    <property type="entry name" value="SUBTILISIN"/>
</dbReference>
<dbReference type="Pfam" id="PF06280">
    <property type="entry name" value="fn3_5"/>
    <property type="match status" value="1"/>
</dbReference>
<dbReference type="InterPro" id="IPR010435">
    <property type="entry name" value="C5a/SBT2-like_Fn3"/>
</dbReference>
<proteinExistence type="inferred from homology"/>
<dbReference type="AlphaFoldDB" id="A0A814UEZ1"/>
<keyword evidence="5 7" id="KW-0720">Serine protease</keyword>
<dbReference type="GO" id="GO:0005615">
    <property type="term" value="C:extracellular space"/>
    <property type="evidence" value="ECO:0007669"/>
    <property type="project" value="TreeGrafter"/>
</dbReference>
<feature type="active site" description="Charge relay system" evidence="6 7">
    <location>
        <position position="667"/>
    </location>
</feature>
<dbReference type="Gene3D" id="3.40.50.200">
    <property type="entry name" value="Peptidase S8/S53 domain"/>
    <property type="match status" value="1"/>
</dbReference>